<dbReference type="EMBL" id="CP051180">
    <property type="protein sequence ID" value="QIZ76741.1"/>
    <property type="molecule type" value="Genomic_DNA"/>
</dbReference>
<keyword evidence="8" id="KW-1185">Reference proteome</keyword>
<dbReference type="GO" id="GO:0051301">
    <property type="term" value="P:cell division"/>
    <property type="evidence" value="ECO:0007669"/>
    <property type="project" value="UniProtKB-KW"/>
</dbReference>
<dbReference type="RefSeq" id="WP_168660002.1">
    <property type="nucleotide sequence ID" value="NZ_CP051180.1"/>
</dbReference>
<accession>A0A6H1UCF3</accession>
<dbReference type="InterPro" id="IPR036707">
    <property type="entry name" value="MinE_sf"/>
</dbReference>
<keyword evidence="3 6" id="KW-0132">Cell division</keyword>
<dbReference type="SUPFAM" id="SSF55229">
    <property type="entry name" value="Cell division protein MinE topological specificity domain"/>
    <property type="match status" value="1"/>
</dbReference>
<evidence type="ECO:0000256" key="6">
    <source>
        <dbReference type="HAMAP-Rule" id="MF_00262"/>
    </source>
</evidence>
<dbReference type="FunFam" id="3.30.1070.10:FF:000001">
    <property type="entry name" value="Cell division topological specificity factor"/>
    <property type="match status" value="1"/>
</dbReference>
<reference evidence="7 8" key="1">
    <citation type="submission" date="2020-04" db="EMBL/GenBank/DDBJ databases">
        <title>Ferrimonas sp. S7 isolated from sea water.</title>
        <authorList>
            <person name="Bae S.S."/>
            <person name="Baek K."/>
        </authorList>
    </citation>
    <scope>NUCLEOTIDE SEQUENCE [LARGE SCALE GENOMIC DNA]</scope>
    <source>
        <strain evidence="7 8">S7</strain>
    </source>
</reference>
<sequence length="84" mass="9642">MALLDYFKRTKPKASAQTAKERLQVIVAHERSQRDGPDYLPALKQDILQVISKYVDIDPEDLHFNIEHTDNNLSVLELNANLPK</sequence>
<gene>
    <name evidence="6 7" type="primary">minE</name>
    <name evidence="7" type="ORF">HER31_07565</name>
</gene>
<organism evidence="7 8">
    <name type="scientific">Ferrimonas lipolytica</name>
    <dbReference type="NCBI Taxonomy" id="2724191"/>
    <lineage>
        <taxon>Bacteria</taxon>
        <taxon>Pseudomonadati</taxon>
        <taxon>Pseudomonadota</taxon>
        <taxon>Gammaproteobacteria</taxon>
        <taxon>Alteromonadales</taxon>
        <taxon>Ferrimonadaceae</taxon>
        <taxon>Ferrimonas</taxon>
    </lineage>
</organism>
<evidence type="ECO:0000256" key="1">
    <source>
        <dbReference type="ARBA" id="ARBA00008168"/>
    </source>
</evidence>
<dbReference type="NCBIfam" id="NF001422">
    <property type="entry name" value="PRK00296.1"/>
    <property type="match status" value="1"/>
</dbReference>
<dbReference type="KEGG" id="fes:HER31_07565"/>
<protein>
    <recommendedName>
        <fullName evidence="2 6">Cell division topological specificity factor</fullName>
    </recommendedName>
</protein>
<dbReference type="GO" id="GO:0042802">
    <property type="term" value="F:identical protein binding"/>
    <property type="evidence" value="ECO:0007669"/>
    <property type="project" value="UniProtKB-ARBA"/>
</dbReference>
<evidence type="ECO:0000256" key="5">
    <source>
        <dbReference type="ARBA" id="ARBA00025265"/>
    </source>
</evidence>
<dbReference type="Proteomes" id="UP000501602">
    <property type="component" value="Chromosome"/>
</dbReference>
<evidence type="ECO:0000256" key="3">
    <source>
        <dbReference type="ARBA" id="ARBA00022618"/>
    </source>
</evidence>
<dbReference type="Gene3D" id="3.30.1070.10">
    <property type="entry name" value="Cell division topological specificity factor MinE"/>
    <property type="match status" value="1"/>
</dbReference>
<evidence type="ECO:0000313" key="7">
    <source>
        <dbReference type="EMBL" id="QIZ76741.1"/>
    </source>
</evidence>
<dbReference type="Pfam" id="PF03776">
    <property type="entry name" value="MinE"/>
    <property type="match status" value="1"/>
</dbReference>
<keyword evidence="4 6" id="KW-0131">Cell cycle</keyword>
<proteinExistence type="inferred from homology"/>
<evidence type="ECO:0000256" key="4">
    <source>
        <dbReference type="ARBA" id="ARBA00023306"/>
    </source>
</evidence>
<name>A0A6H1UCF3_9GAMM</name>
<dbReference type="NCBIfam" id="TIGR01215">
    <property type="entry name" value="minE"/>
    <property type="match status" value="1"/>
</dbReference>
<comment type="function">
    <text evidence="5 6">Prevents the cell division inhibition by proteins MinC and MinD at internal division sites while permitting inhibition at polar sites. This ensures cell division at the proper site by restricting the formation of a division septum at the midpoint of the long axis of the cell.</text>
</comment>
<dbReference type="InterPro" id="IPR005527">
    <property type="entry name" value="MinE"/>
</dbReference>
<evidence type="ECO:0000256" key="2">
    <source>
        <dbReference type="ARBA" id="ARBA00020112"/>
    </source>
</evidence>
<evidence type="ECO:0000313" key="8">
    <source>
        <dbReference type="Proteomes" id="UP000501602"/>
    </source>
</evidence>
<comment type="similarity">
    <text evidence="1 6">Belongs to the MinE family.</text>
</comment>
<dbReference type="GO" id="GO:0032955">
    <property type="term" value="P:regulation of division septum assembly"/>
    <property type="evidence" value="ECO:0007669"/>
    <property type="project" value="InterPro"/>
</dbReference>
<dbReference type="AlphaFoldDB" id="A0A6H1UCF3"/>
<dbReference type="HAMAP" id="MF_00262">
    <property type="entry name" value="MinE"/>
    <property type="match status" value="1"/>
</dbReference>